<feature type="chain" id="PRO_5030968008" description="lipid-A-disaccharide synthase" evidence="8">
    <location>
        <begin position="17"/>
        <end position="410"/>
    </location>
</feature>
<dbReference type="GO" id="GO:0005543">
    <property type="term" value="F:phospholipid binding"/>
    <property type="evidence" value="ECO:0007669"/>
    <property type="project" value="TreeGrafter"/>
</dbReference>
<dbReference type="InterPro" id="IPR003835">
    <property type="entry name" value="Glyco_trans_19"/>
</dbReference>
<dbReference type="PANTHER" id="PTHR30372">
    <property type="entry name" value="LIPID-A-DISACCHARIDE SYNTHASE"/>
    <property type="match status" value="1"/>
</dbReference>
<dbReference type="NCBIfam" id="TIGR00215">
    <property type="entry name" value="lpxB"/>
    <property type="match status" value="1"/>
</dbReference>
<evidence type="ECO:0000313" key="9">
    <source>
        <dbReference type="EMBL" id="CAE0138815.1"/>
    </source>
</evidence>
<keyword evidence="2" id="KW-0444">Lipid biosynthesis</keyword>
<dbReference type="PANTHER" id="PTHR30372:SF4">
    <property type="entry name" value="LIPID-A-DISACCHARIDE SYNTHASE, MITOCHONDRIAL-RELATED"/>
    <property type="match status" value="1"/>
</dbReference>
<reference evidence="9" key="1">
    <citation type="submission" date="2021-01" db="EMBL/GenBank/DDBJ databases">
        <authorList>
            <person name="Corre E."/>
            <person name="Pelletier E."/>
            <person name="Niang G."/>
            <person name="Scheremetjew M."/>
            <person name="Finn R."/>
            <person name="Kale V."/>
            <person name="Holt S."/>
            <person name="Cochrane G."/>
            <person name="Meng A."/>
            <person name="Brown T."/>
            <person name="Cohen L."/>
        </authorList>
    </citation>
    <scope>NUCLEOTIDE SEQUENCE</scope>
    <source>
        <strain evidence="9">RCC927</strain>
    </source>
</reference>
<dbReference type="EMBL" id="HBHY01010987">
    <property type="protein sequence ID" value="CAE0138815.1"/>
    <property type="molecule type" value="Transcribed_RNA"/>
</dbReference>
<keyword evidence="3" id="KW-0441">Lipid A biosynthesis</keyword>
<evidence type="ECO:0000256" key="3">
    <source>
        <dbReference type="ARBA" id="ARBA00022556"/>
    </source>
</evidence>
<dbReference type="AlphaFoldDB" id="A0A7S3BP95"/>
<keyword evidence="8" id="KW-0732">Signal</keyword>
<gene>
    <name evidence="9" type="ORF">PSIN1315_LOCUS7087</name>
</gene>
<organism evidence="9">
    <name type="scientific">Prasinoderma singulare</name>
    <dbReference type="NCBI Taxonomy" id="676789"/>
    <lineage>
        <taxon>Eukaryota</taxon>
        <taxon>Viridiplantae</taxon>
        <taxon>Prasinodermophyta</taxon>
        <taxon>Prasinodermophyceae</taxon>
        <taxon>Prasinodermales</taxon>
        <taxon>Prasinodermaceae</taxon>
        <taxon>Prasinoderma</taxon>
    </lineage>
</organism>
<keyword evidence="4" id="KW-0328">Glycosyltransferase</keyword>
<dbReference type="Pfam" id="PF02684">
    <property type="entry name" value="LpxB"/>
    <property type="match status" value="1"/>
</dbReference>
<feature type="signal peptide" evidence="8">
    <location>
        <begin position="1"/>
        <end position="16"/>
    </location>
</feature>
<dbReference type="GO" id="GO:0008915">
    <property type="term" value="F:lipid-A-disaccharide synthase activity"/>
    <property type="evidence" value="ECO:0007669"/>
    <property type="project" value="UniProtKB-EC"/>
</dbReference>
<sequence>MHAAALVRALRAAARAAGVSLEVVACGAQGGALSEAGASIIADTGGTSSIGLAEALPHVVPAYLAQRRARAALLLRPPDAACLIDYPGVNVPFGEWLHKAVSSCRQCYYVPPNEWLLTDRRTPQIVRNTHKLLAVYPGEASHYAEFGAAVTSVGHPLADAVASAPSREEARRAMGAAPGDAIIALVPASRAQELTLVLPPLAEAAARLRARVAASAEPGCTCRVVVPLADARLKSTLRSALSRHGLADAMIVSGRKEALAALAAADVALCKTGSVNLELALLGVPQVAAYRVGTATAFIARRLLKFRPVHVSLANLILEDTAHPEFVQEAADDAAAIADAAWAQLADGEARGATLRAYARLRAMLGGPGAAKRAADEVLLSALEGYRRRIPRDWLDGGTRAAEGAASWAA</sequence>
<name>A0A7S3BP95_9VIRI</name>
<dbReference type="EC" id="2.4.1.182" evidence="1"/>
<evidence type="ECO:0000256" key="4">
    <source>
        <dbReference type="ARBA" id="ARBA00022676"/>
    </source>
</evidence>
<proteinExistence type="predicted"/>
<dbReference type="GO" id="GO:0016020">
    <property type="term" value="C:membrane"/>
    <property type="evidence" value="ECO:0007669"/>
    <property type="project" value="GOC"/>
</dbReference>
<evidence type="ECO:0000256" key="1">
    <source>
        <dbReference type="ARBA" id="ARBA00012687"/>
    </source>
</evidence>
<evidence type="ECO:0000256" key="2">
    <source>
        <dbReference type="ARBA" id="ARBA00022516"/>
    </source>
</evidence>
<accession>A0A7S3BP95</accession>
<dbReference type="GO" id="GO:0009245">
    <property type="term" value="P:lipid A biosynthetic process"/>
    <property type="evidence" value="ECO:0007669"/>
    <property type="project" value="UniProtKB-KW"/>
</dbReference>
<keyword evidence="6" id="KW-0443">Lipid metabolism</keyword>
<evidence type="ECO:0000256" key="5">
    <source>
        <dbReference type="ARBA" id="ARBA00022679"/>
    </source>
</evidence>
<protein>
    <recommendedName>
        <fullName evidence="1">lipid-A-disaccharide synthase</fullName>
        <ecNumber evidence="1">2.4.1.182</ecNumber>
    </recommendedName>
</protein>
<evidence type="ECO:0000256" key="8">
    <source>
        <dbReference type="SAM" id="SignalP"/>
    </source>
</evidence>
<dbReference type="SUPFAM" id="SSF53756">
    <property type="entry name" value="UDP-Glycosyltransferase/glycogen phosphorylase"/>
    <property type="match status" value="1"/>
</dbReference>
<evidence type="ECO:0000256" key="7">
    <source>
        <dbReference type="ARBA" id="ARBA00048975"/>
    </source>
</evidence>
<comment type="catalytic activity">
    <reaction evidence="7">
        <text>a lipid X + a UDP-2-N,3-O-bis[(3R)-3-hydroxyacyl]-alpha-D-glucosamine = a lipid A disaccharide + UDP + H(+)</text>
        <dbReference type="Rhea" id="RHEA:67828"/>
        <dbReference type="ChEBI" id="CHEBI:15378"/>
        <dbReference type="ChEBI" id="CHEBI:58223"/>
        <dbReference type="ChEBI" id="CHEBI:137748"/>
        <dbReference type="ChEBI" id="CHEBI:176338"/>
        <dbReference type="ChEBI" id="CHEBI:176343"/>
        <dbReference type="EC" id="2.4.1.182"/>
    </reaction>
</comment>
<evidence type="ECO:0000256" key="6">
    <source>
        <dbReference type="ARBA" id="ARBA00023098"/>
    </source>
</evidence>
<keyword evidence="5" id="KW-0808">Transferase</keyword>